<accession>X1N651</accession>
<protein>
    <submittedName>
        <fullName evidence="1">Uncharacterized protein</fullName>
    </submittedName>
</protein>
<dbReference type="AlphaFoldDB" id="X1N651"/>
<feature type="non-terminal residue" evidence="1">
    <location>
        <position position="1"/>
    </location>
</feature>
<gene>
    <name evidence="1" type="ORF">S06H3_44429</name>
</gene>
<dbReference type="EMBL" id="BARV01027627">
    <property type="protein sequence ID" value="GAI39462.1"/>
    <property type="molecule type" value="Genomic_DNA"/>
</dbReference>
<proteinExistence type="predicted"/>
<sequence length="47" mass="5281">GSKTLELSWCVAVLPQGASKIEDAPSLTSYYYLIKRSGNWLIWSNPH</sequence>
<comment type="caution">
    <text evidence="1">The sequence shown here is derived from an EMBL/GenBank/DDBJ whole genome shotgun (WGS) entry which is preliminary data.</text>
</comment>
<name>X1N651_9ZZZZ</name>
<reference evidence="1" key="1">
    <citation type="journal article" date="2014" name="Front. Microbiol.">
        <title>High frequency of phylogenetically diverse reductive dehalogenase-homologous genes in deep subseafloor sedimentary metagenomes.</title>
        <authorList>
            <person name="Kawai M."/>
            <person name="Futagami T."/>
            <person name="Toyoda A."/>
            <person name="Takaki Y."/>
            <person name="Nishi S."/>
            <person name="Hori S."/>
            <person name="Arai W."/>
            <person name="Tsubouchi T."/>
            <person name="Morono Y."/>
            <person name="Uchiyama I."/>
            <person name="Ito T."/>
            <person name="Fujiyama A."/>
            <person name="Inagaki F."/>
            <person name="Takami H."/>
        </authorList>
    </citation>
    <scope>NUCLEOTIDE SEQUENCE</scope>
    <source>
        <strain evidence="1">Expedition CK06-06</strain>
    </source>
</reference>
<organism evidence="1">
    <name type="scientific">marine sediment metagenome</name>
    <dbReference type="NCBI Taxonomy" id="412755"/>
    <lineage>
        <taxon>unclassified sequences</taxon>
        <taxon>metagenomes</taxon>
        <taxon>ecological metagenomes</taxon>
    </lineage>
</organism>
<evidence type="ECO:0000313" key="1">
    <source>
        <dbReference type="EMBL" id="GAI39462.1"/>
    </source>
</evidence>